<sequence length="59" mass="6695">YEPLQARAHVDGHGVYASTSGRVMEWINHRVDASPSSRHPRSLSQGRKSRNIQVIEKKN</sequence>
<evidence type="ECO:0000256" key="1">
    <source>
        <dbReference type="SAM" id="MobiDB-lite"/>
    </source>
</evidence>
<keyword evidence="3" id="KW-1185">Reference proteome</keyword>
<organism evidence="2 3">
    <name type="scientific">Nesidiocoris tenuis</name>
    <dbReference type="NCBI Taxonomy" id="355587"/>
    <lineage>
        <taxon>Eukaryota</taxon>
        <taxon>Metazoa</taxon>
        <taxon>Ecdysozoa</taxon>
        <taxon>Arthropoda</taxon>
        <taxon>Hexapoda</taxon>
        <taxon>Insecta</taxon>
        <taxon>Pterygota</taxon>
        <taxon>Neoptera</taxon>
        <taxon>Paraneoptera</taxon>
        <taxon>Hemiptera</taxon>
        <taxon>Heteroptera</taxon>
        <taxon>Panheteroptera</taxon>
        <taxon>Cimicomorpha</taxon>
        <taxon>Miridae</taxon>
        <taxon>Dicyphina</taxon>
        <taxon>Nesidiocoris</taxon>
    </lineage>
</organism>
<name>A0A6H5HBL7_9HEMI</name>
<protein>
    <submittedName>
        <fullName evidence="2">Uncharacterized protein</fullName>
    </submittedName>
</protein>
<dbReference type="AlphaFoldDB" id="A0A6H5HBL7"/>
<accession>A0A6H5HBL7</accession>
<feature type="non-terminal residue" evidence="2">
    <location>
        <position position="1"/>
    </location>
</feature>
<dbReference type="Proteomes" id="UP000479000">
    <property type="component" value="Unassembled WGS sequence"/>
</dbReference>
<reference evidence="2 3" key="1">
    <citation type="submission" date="2020-02" db="EMBL/GenBank/DDBJ databases">
        <authorList>
            <person name="Ferguson B K."/>
        </authorList>
    </citation>
    <scope>NUCLEOTIDE SEQUENCE [LARGE SCALE GENOMIC DNA]</scope>
</reference>
<gene>
    <name evidence="2" type="ORF">NTEN_LOCUS19494</name>
</gene>
<feature type="compositionally biased region" description="Polar residues" evidence="1">
    <location>
        <begin position="34"/>
        <end position="46"/>
    </location>
</feature>
<evidence type="ECO:0000313" key="3">
    <source>
        <dbReference type="Proteomes" id="UP000479000"/>
    </source>
</evidence>
<evidence type="ECO:0000313" key="2">
    <source>
        <dbReference type="EMBL" id="CAB0015127.1"/>
    </source>
</evidence>
<proteinExistence type="predicted"/>
<dbReference type="EMBL" id="CADCXU010028634">
    <property type="protein sequence ID" value="CAB0015127.1"/>
    <property type="molecule type" value="Genomic_DNA"/>
</dbReference>
<feature type="region of interest" description="Disordered" evidence="1">
    <location>
        <begin position="31"/>
        <end position="59"/>
    </location>
</feature>